<proteinExistence type="predicted"/>
<organism evidence="1 2">
    <name type="scientific">Vaccinium darrowii</name>
    <dbReference type="NCBI Taxonomy" id="229202"/>
    <lineage>
        <taxon>Eukaryota</taxon>
        <taxon>Viridiplantae</taxon>
        <taxon>Streptophyta</taxon>
        <taxon>Embryophyta</taxon>
        <taxon>Tracheophyta</taxon>
        <taxon>Spermatophyta</taxon>
        <taxon>Magnoliopsida</taxon>
        <taxon>eudicotyledons</taxon>
        <taxon>Gunneridae</taxon>
        <taxon>Pentapetalae</taxon>
        <taxon>asterids</taxon>
        <taxon>Ericales</taxon>
        <taxon>Ericaceae</taxon>
        <taxon>Vaccinioideae</taxon>
        <taxon>Vaccinieae</taxon>
        <taxon>Vaccinium</taxon>
    </lineage>
</organism>
<comment type="caution">
    <text evidence="1">The sequence shown here is derived from an EMBL/GenBank/DDBJ whole genome shotgun (WGS) entry which is preliminary data.</text>
</comment>
<dbReference type="Proteomes" id="UP000828048">
    <property type="component" value="Chromosome 8"/>
</dbReference>
<sequence>MSHLNYTVVDLLHCPICFEDLSIPVFQHAPLVVLKFKTSVLLALPLLAITDPMLLRRLLNQSKTLCKNKKYGCAEMVFRCSAKCFCYNCNIPISFLELHQKCIILQEEQEGTIFILNHGIRNLGTVTDVCHIAPSSPKRGFSYDILATNGGRSVKLQSFAEHVSVRVEHTPSKSFLVVPRDFYGSGGQLKLEVSISPSLGVVHA</sequence>
<accession>A0ACB7YF16</accession>
<dbReference type="EMBL" id="CM037158">
    <property type="protein sequence ID" value="KAH7851773.1"/>
    <property type="molecule type" value="Genomic_DNA"/>
</dbReference>
<reference evidence="1 2" key="1">
    <citation type="journal article" date="2021" name="Hortic Res">
        <title>High-quality reference genome and annotation aids understanding of berry development for evergreen blueberry (Vaccinium darrowii).</title>
        <authorList>
            <person name="Yu J."/>
            <person name="Hulse-Kemp A.M."/>
            <person name="Babiker E."/>
            <person name="Staton M."/>
        </authorList>
    </citation>
    <scope>NUCLEOTIDE SEQUENCE [LARGE SCALE GENOMIC DNA]</scope>
    <source>
        <strain evidence="2">cv. NJ 8807/NJ 8810</strain>
        <tissue evidence="1">Young leaf</tissue>
    </source>
</reference>
<keyword evidence="2" id="KW-1185">Reference proteome</keyword>
<evidence type="ECO:0000313" key="2">
    <source>
        <dbReference type="Proteomes" id="UP000828048"/>
    </source>
</evidence>
<gene>
    <name evidence="1" type="ORF">Vadar_016358</name>
</gene>
<protein>
    <submittedName>
        <fullName evidence="1">Uncharacterized protein</fullName>
    </submittedName>
</protein>
<name>A0ACB7YF16_9ERIC</name>
<evidence type="ECO:0000313" key="1">
    <source>
        <dbReference type="EMBL" id="KAH7851773.1"/>
    </source>
</evidence>